<dbReference type="SUPFAM" id="SSF48403">
    <property type="entry name" value="Ankyrin repeat"/>
    <property type="match status" value="1"/>
</dbReference>
<evidence type="ECO:0000256" key="4">
    <source>
        <dbReference type="ARBA" id="ARBA00022989"/>
    </source>
</evidence>
<keyword evidence="2 7" id="KW-0812">Transmembrane</keyword>
<name>A0A0D9XCL8_9ORYZ</name>
<feature type="domain" description="PGG" evidence="8">
    <location>
        <begin position="89"/>
        <end position="202"/>
    </location>
</feature>
<feature type="transmembrane region" description="Helical" evidence="7">
    <location>
        <begin position="138"/>
        <end position="166"/>
    </location>
</feature>
<keyword evidence="4 7" id="KW-1133">Transmembrane helix</keyword>
<organism evidence="9 10">
    <name type="scientific">Leersia perrieri</name>
    <dbReference type="NCBI Taxonomy" id="77586"/>
    <lineage>
        <taxon>Eukaryota</taxon>
        <taxon>Viridiplantae</taxon>
        <taxon>Streptophyta</taxon>
        <taxon>Embryophyta</taxon>
        <taxon>Tracheophyta</taxon>
        <taxon>Spermatophyta</taxon>
        <taxon>Magnoliopsida</taxon>
        <taxon>Liliopsida</taxon>
        <taxon>Poales</taxon>
        <taxon>Poaceae</taxon>
        <taxon>BOP clade</taxon>
        <taxon>Oryzoideae</taxon>
        <taxon>Oryzeae</taxon>
        <taxon>Oryzinae</taxon>
        <taxon>Leersia</taxon>
    </lineage>
</organism>
<dbReference type="InterPro" id="IPR026961">
    <property type="entry name" value="PGG_dom"/>
</dbReference>
<evidence type="ECO:0000256" key="6">
    <source>
        <dbReference type="ARBA" id="ARBA00023136"/>
    </source>
</evidence>
<feature type="transmembrane region" description="Helical" evidence="7">
    <location>
        <begin position="96"/>
        <end position="118"/>
    </location>
</feature>
<feature type="transmembrane region" description="Helical" evidence="7">
    <location>
        <begin position="254"/>
        <end position="277"/>
    </location>
</feature>
<feature type="transmembrane region" description="Helical" evidence="7">
    <location>
        <begin position="214"/>
        <end position="242"/>
    </location>
</feature>
<dbReference type="Proteomes" id="UP000032180">
    <property type="component" value="Chromosome 9"/>
</dbReference>
<reference evidence="9 10" key="1">
    <citation type="submission" date="2012-08" db="EMBL/GenBank/DDBJ databases">
        <title>Oryza genome evolution.</title>
        <authorList>
            <person name="Wing R.A."/>
        </authorList>
    </citation>
    <scope>NUCLEOTIDE SEQUENCE</scope>
</reference>
<dbReference type="InterPro" id="IPR036770">
    <property type="entry name" value="Ankyrin_rpt-contain_sf"/>
</dbReference>
<dbReference type="AlphaFoldDB" id="A0A0D9XCL8"/>
<proteinExistence type="predicted"/>
<evidence type="ECO:0000256" key="7">
    <source>
        <dbReference type="SAM" id="Phobius"/>
    </source>
</evidence>
<dbReference type="GO" id="GO:0005886">
    <property type="term" value="C:plasma membrane"/>
    <property type="evidence" value="ECO:0007669"/>
    <property type="project" value="TreeGrafter"/>
</dbReference>
<evidence type="ECO:0000313" key="10">
    <source>
        <dbReference type="Proteomes" id="UP000032180"/>
    </source>
</evidence>
<evidence type="ECO:0000256" key="3">
    <source>
        <dbReference type="ARBA" id="ARBA00022737"/>
    </source>
</evidence>
<sequence length="280" mass="30379">MQDKNGNTALHRAVHVCDILVFFLLLINSQVVLHMKNNKGQTPLDLAQSTVFDVCVRVTPPALHTATVQTTARGKTASRRWIGRHCQRYTESDQNFSIGAVLIVTVTFAATFTMPGGYVSSDDDRVAIRGTPVLAGTYFFDAFVIANTLAFILSGLATFSLMYAGYTPLDFAFRETCALLALELLHRSVRCVGIAFVVGTYVMLASVAPRVVAAVFVVSAMGLLYISFEVWTLALMTLALLIRGEISAAVKVGLQSVGVALWSCWPFAVILILPAIMKGH</sequence>
<comment type="subcellular location">
    <subcellularLocation>
        <location evidence="1">Membrane</location>
        <topology evidence="1">Multi-pass membrane protein</topology>
    </subcellularLocation>
</comment>
<evidence type="ECO:0000256" key="1">
    <source>
        <dbReference type="ARBA" id="ARBA00004141"/>
    </source>
</evidence>
<dbReference type="PANTHER" id="PTHR24186:SF50">
    <property type="entry name" value="ANKYRIN REPEAT-CONTAINING PROTEIN ITN1-LIKE ISOFORM X1"/>
    <property type="match status" value="1"/>
</dbReference>
<reference evidence="9" key="3">
    <citation type="submission" date="2015-04" db="UniProtKB">
        <authorList>
            <consortium name="EnsemblPlants"/>
        </authorList>
    </citation>
    <scope>IDENTIFICATION</scope>
</reference>
<dbReference type="PANTHER" id="PTHR24186">
    <property type="entry name" value="PROTEIN PHOSPHATASE 1 REGULATORY SUBUNIT"/>
    <property type="match status" value="1"/>
</dbReference>
<protein>
    <recommendedName>
        <fullName evidence="8">PGG domain-containing protein</fullName>
    </recommendedName>
</protein>
<feature type="transmembrane region" description="Helical" evidence="7">
    <location>
        <begin position="12"/>
        <end position="33"/>
    </location>
</feature>
<reference evidence="10" key="2">
    <citation type="submission" date="2013-12" db="EMBL/GenBank/DDBJ databases">
        <authorList>
            <person name="Yu Y."/>
            <person name="Lee S."/>
            <person name="de Baynast K."/>
            <person name="Wissotski M."/>
            <person name="Liu L."/>
            <person name="Talag J."/>
            <person name="Goicoechea J."/>
            <person name="Angelova A."/>
            <person name="Jetty R."/>
            <person name="Kudrna D."/>
            <person name="Golser W."/>
            <person name="Rivera L."/>
            <person name="Zhang J."/>
            <person name="Wing R."/>
        </authorList>
    </citation>
    <scope>NUCLEOTIDE SEQUENCE</scope>
</reference>
<evidence type="ECO:0000259" key="8">
    <source>
        <dbReference type="Pfam" id="PF13962"/>
    </source>
</evidence>
<feature type="transmembrane region" description="Helical" evidence="7">
    <location>
        <begin position="187"/>
        <end position="208"/>
    </location>
</feature>
<keyword evidence="5" id="KW-0040">ANK repeat</keyword>
<dbReference type="EnsemblPlants" id="LPERR09G04250.4">
    <property type="protein sequence ID" value="LPERR09G04250.4"/>
    <property type="gene ID" value="LPERR09G04250"/>
</dbReference>
<keyword evidence="3" id="KW-0677">Repeat</keyword>
<dbReference type="Gramene" id="LPERR09G04250.4">
    <property type="protein sequence ID" value="LPERR09G04250.4"/>
    <property type="gene ID" value="LPERR09G04250"/>
</dbReference>
<dbReference type="Gene3D" id="1.25.40.20">
    <property type="entry name" value="Ankyrin repeat-containing domain"/>
    <property type="match status" value="1"/>
</dbReference>
<evidence type="ECO:0000256" key="2">
    <source>
        <dbReference type="ARBA" id="ARBA00022692"/>
    </source>
</evidence>
<accession>A0A0D9XCL8</accession>
<keyword evidence="6 7" id="KW-0472">Membrane</keyword>
<dbReference type="Pfam" id="PF13962">
    <property type="entry name" value="PGG"/>
    <property type="match status" value="1"/>
</dbReference>
<evidence type="ECO:0000313" key="9">
    <source>
        <dbReference type="EnsemblPlants" id="LPERR09G04250.4"/>
    </source>
</evidence>
<evidence type="ECO:0000256" key="5">
    <source>
        <dbReference type="ARBA" id="ARBA00023043"/>
    </source>
</evidence>
<keyword evidence="10" id="KW-1185">Reference proteome</keyword>